<dbReference type="PANTHER" id="PTHR43798">
    <property type="entry name" value="MONOACYLGLYCEROL LIPASE"/>
    <property type="match status" value="1"/>
</dbReference>
<evidence type="ECO:0000313" key="3">
    <source>
        <dbReference type="Proteomes" id="UP001372526"/>
    </source>
</evidence>
<feature type="domain" description="AB hydrolase-1" evidence="1">
    <location>
        <begin position="59"/>
        <end position="165"/>
    </location>
</feature>
<reference evidence="2 3" key="1">
    <citation type="submission" date="2024-01" db="EMBL/GenBank/DDBJ databases">
        <title>Seven novel Bacillus-like species.</title>
        <authorList>
            <person name="Liu G."/>
        </authorList>
    </citation>
    <scope>NUCLEOTIDE SEQUENCE [LARGE SCALE GENOMIC DNA]</scope>
    <source>
        <strain evidence="2 3">FJAT-51639</strain>
    </source>
</reference>
<protein>
    <submittedName>
        <fullName evidence="2">Alpha/beta hydrolase</fullName>
    </submittedName>
</protein>
<keyword evidence="3" id="KW-1185">Reference proteome</keyword>
<comment type="caution">
    <text evidence="2">The sequence shown here is derived from an EMBL/GenBank/DDBJ whole genome shotgun (WGS) entry which is preliminary data.</text>
</comment>
<dbReference type="Gene3D" id="3.40.50.1820">
    <property type="entry name" value="alpha/beta hydrolase"/>
    <property type="match status" value="1"/>
</dbReference>
<dbReference type="EMBL" id="JBAWSX010000019">
    <property type="protein sequence ID" value="MEI4803922.1"/>
    <property type="molecule type" value="Genomic_DNA"/>
</dbReference>
<keyword evidence="2" id="KW-0378">Hydrolase</keyword>
<evidence type="ECO:0000313" key="2">
    <source>
        <dbReference type="EMBL" id="MEI4803922.1"/>
    </source>
</evidence>
<dbReference type="Pfam" id="PF00561">
    <property type="entry name" value="Abhydrolase_1"/>
    <property type="match status" value="1"/>
</dbReference>
<dbReference type="GO" id="GO:0016787">
    <property type="term" value="F:hydrolase activity"/>
    <property type="evidence" value="ECO:0007669"/>
    <property type="project" value="UniProtKB-KW"/>
</dbReference>
<proteinExistence type="predicted"/>
<dbReference type="InterPro" id="IPR050266">
    <property type="entry name" value="AB_hydrolase_sf"/>
</dbReference>
<name>A0ABU8FMJ5_9BACI</name>
<gene>
    <name evidence="2" type="ORF">WAZ07_22395</name>
</gene>
<accession>A0ABU8FMJ5</accession>
<evidence type="ECO:0000259" key="1">
    <source>
        <dbReference type="Pfam" id="PF00561"/>
    </source>
</evidence>
<dbReference type="PRINTS" id="PR00111">
    <property type="entry name" value="ABHYDROLASE"/>
</dbReference>
<dbReference type="PANTHER" id="PTHR43798:SF33">
    <property type="entry name" value="HYDROLASE, PUTATIVE (AFU_ORTHOLOGUE AFUA_2G14860)-RELATED"/>
    <property type="match status" value="1"/>
</dbReference>
<dbReference type="RefSeq" id="WP_336474217.1">
    <property type="nucleotide sequence ID" value="NZ_JBAWSX010000019.1"/>
</dbReference>
<dbReference type="InterPro" id="IPR029058">
    <property type="entry name" value="AB_hydrolase_fold"/>
</dbReference>
<dbReference type="Proteomes" id="UP001372526">
    <property type="component" value="Unassembled WGS sequence"/>
</dbReference>
<dbReference type="InterPro" id="IPR000073">
    <property type="entry name" value="AB_hydrolase_1"/>
</dbReference>
<dbReference type="SUPFAM" id="SSF53474">
    <property type="entry name" value="alpha/beta-Hydrolases"/>
    <property type="match status" value="1"/>
</dbReference>
<organism evidence="2 3">
    <name type="scientific">Bacillus bruguierae</name>
    <dbReference type="NCBI Taxonomy" id="3127667"/>
    <lineage>
        <taxon>Bacteria</taxon>
        <taxon>Bacillati</taxon>
        <taxon>Bacillota</taxon>
        <taxon>Bacilli</taxon>
        <taxon>Bacillales</taxon>
        <taxon>Bacillaceae</taxon>
        <taxon>Bacillus</taxon>
    </lineage>
</organism>
<sequence>MAFQTDYHLKTAISTVLFPFTAANLYIRKKNETKEPGSIVKVDDRNVHAIVSGEENRNPTVILDAGLSGNCLAWCLVQPELSKFTRVVSFDRAGYGWSDTRSGLSTSQEVVNDLKMTLDKMKISLPYILVGHSFAGLNMRLFASQYPDEVAGIVFIDAVHENRYLKEEMDTGRSQQYVKSLKQMRLGYITSSVGLPRLLKIPVGGRSLPTPVQNHVKHVGYTPGAYEAVYKEMLYSEESAKQVKQAENLRENLPVVVISSNNADPIWKEQQQLLCGLTNCTKHIQTENGHSIQLENPEVVIKAITELLKIE</sequence>